<dbReference type="Proteomes" id="UP001396898">
    <property type="component" value="Unassembled WGS sequence"/>
</dbReference>
<keyword evidence="1" id="KW-0560">Oxidoreductase</keyword>
<name>A0ABR1RZX4_9PEZI</name>
<sequence length="495" mass="55257">MSVDHLIQTRLDLHSRGDEIISDLAKTVAYSKEETEYQNQLLDSCPAEIWPHSSHQAACPRPVLVGQHHQQMLQEMSESLTAAITSIVERWWTDRDASFSRRMPLEKEEEGILKWIDHEVANGNMPRYPHCLGAWRPDFLIHMDEGGEERFKVTEINARFSFNGMMHLAYGQAALQEKLGGTSEFVGATDPEKVFQGSFGTFQPKYPLHLLKGLEEGIDIHMFIHEVERRFNFKPRLITPADLRLLPDSSLVGGYRLCCVVEDAAHLTSPPGFWTVDTPSGEVWEEVRQVGLELHQRELMGLGPQMLRQISLRCFNDLRTILLVHDKRMLGIVRQEIPQLVASGVLTSGQADTLLSGIAETLLPASQNLGGLFQACRASSQLKDKYILKPIRSGKGDGIVFGDDLDHAGWISALEALMSPGLRLGSAYVVQRRIVHCLYDMVLKDSVGRVRYPLIGTFHIVGGQLLGLGIWRASDGRIVAISSGGSWMCSVMARA</sequence>
<keyword evidence="2" id="KW-1185">Reference proteome</keyword>
<protein>
    <submittedName>
        <fullName evidence="1">Taurine catabolism dioxygenase TauD</fullName>
    </submittedName>
</protein>
<comment type="caution">
    <text evidence="1">The sequence shown here is derived from an EMBL/GenBank/DDBJ whole genome shotgun (WGS) entry which is preliminary data.</text>
</comment>
<keyword evidence="1" id="KW-0223">Dioxygenase</keyword>
<reference evidence="1 2" key="1">
    <citation type="submission" date="2023-01" db="EMBL/GenBank/DDBJ databases">
        <title>Analysis of 21 Apiospora genomes using comparative genomics revels a genus with tremendous synthesis potential of carbohydrate active enzymes and secondary metabolites.</title>
        <authorList>
            <person name="Sorensen T."/>
        </authorList>
    </citation>
    <scope>NUCLEOTIDE SEQUENCE [LARGE SCALE GENOMIC DNA]</scope>
    <source>
        <strain evidence="1 2">CBS 20057</strain>
    </source>
</reference>
<evidence type="ECO:0000313" key="1">
    <source>
        <dbReference type="EMBL" id="KAK8023487.1"/>
    </source>
</evidence>
<evidence type="ECO:0000313" key="2">
    <source>
        <dbReference type="Proteomes" id="UP001396898"/>
    </source>
</evidence>
<proteinExistence type="predicted"/>
<dbReference type="EMBL" id="JAQQWI010000008">
    <property type="protein sequence ID" value="KAK8023487.1"/>
    <property type="molecule type" value="Genomic_DNA"/>
</dbReference>
<gene>
    <name evidence="1" type="ORF">PG991_006726</name>
</gene>
<dbReference type="GO" id="GO:0051213">
    <property type="term" value="F:dioxygenase activity"/>
    <property type="evidence" value="ECO:0007669"/>
    <property type="project" value="UniProtKB-KW"/>
</dbReference>
<dbReference type="SUPFAM" id="SSF56059">
    <property type="entry name" value="Glutathione synthetase ATP-binding domain-like"/>
    <property type="match status" value="1"/>
</dbReference>
<organism evidence="1 2">
    <name type="scientific">Apiospora marii</name>
    <dbReference type="NCBI Taxonomy" id="335849"/>
    <lineage>
        <taxon>Eukaryota</taxon>
        <taxon>Fungi</taxon>
        <taxon>Dikarya</taxon>
        <taxon>Ascomycota</taxon>
        <taxon>Pezizomycotina</taxon>
        <taxon>Sordariomycetes</taxon>
        <taxon>Xylariomycetidae</taxon>
        <taxon>Amphisphaeriales</taxon>
        <taxon>Apiosporaceae</taxon>
        <taxon>Apiospora</taxon>
    </lineage>
</organism>
<accession>A0ABR1RZX4</accession>